<feature type="domain" description="Mycothiol-dependent maleylpyruvate isomerase metal-binding" evidence="2">
    <location>
        <begin position="15"/>
        <end position="127"/>
    </location>
</feature>
<dbReference type="PANTHER" id="PTHR40758">
    <property type="entry name" value="CONSERVED PROTEIN"/>
    <property type="match status" value="1"/>
</dbReference>
<dbReference type="RefSeq" id="WP_307243952.1">
    <property type="nucleotide sequence ID" value="NZ_JAUSQZ010000001.1"/>
</dbReference>
<accession>A0ABT9P4M9</accession>
<gene>
    <name evidence="3" type="ORF">J2S57_003386</name>
</gene>
<protein>
    <submittedName>
        <fullName evidence="3">Uncharacterized protein (TIGR03083 family)</fullName>
    </submittedName>
</protein>
<dbReference type="EMBL" id="JAUSQZ010000001">
    <property type="protein sequence ID" value="MDP9827637.1"/>
    <property type="molecule type" value="Genomic_DNA"/>
</dbReference>
<sequence length="241" mass="27177">METSALRRHLDLEYTRLRAVLPAHDDLTSISVPSCPGWSLADLVQHVGEVYLHKVDCIRLNTRPLQEPDLSGLDPVQVLERGFALLDDCFDKHPPHDPAWTWFPPEQNVAFWIRRMAHETAVHRFDAELAVHTPTEIEAGLAEDGIDEVLTAMLVTDIEPHEYTAGRAPIEVRVPGRSWFVNFEPESLRISTEGRAATTIHGPASDLELWLYNRTRGEKLKFTGDLMGVGVLRDLMTEATK</sequence>
<dbReference type="Proteomes" id="UP001235712">
    <property type="component" value="Unassembled WGS sequence"/>
</dbReference>
<dbReference type="PANTHER" id="PTHR40758:SF1">
    <property type="entry name" value="CONSERVED PROTEIN"/>
    <property type="match status" value="1"/>
</dbReference>
<keyword evidence="4" id="KW-1185">Reference proteome</keyword>
<dbReference type="InterPro" id="IPR024344">
    <property type="entry name" value="MDMPI_metal-binding"/>
</dbReference>
<dbReference type="Pfam" id="PF11716">
    <property type="entry name" value="MDMPI_N"/>
    <property type="match status" value="1"/>
</dbReference>
<comment type="caution">
    <text evidence="3">The sequence shown here is derived from an EMBL/GenBank/DDBJ whole genome shotgun (WGS) entry which is preliminary data.</text>
</comment>
<name>A0ABT9P4M9_9ACTN</name>
<evidence type="ECO:0000313" key="4">
    <source>
        <dbReference type="Proteomes" id="UP001235712"/>
    </source>
</evidence>
<dbReference type="InterPro" id="IPR017517">
    <property type="entry name" value="Maleyloyr_isom"/>
</dbReference>
<dbReference type="Pfam" id="PF07398">
    <property type="entry name" value="MDMPI_C"/>
    <property type="match status" value="1"/>
</dbReference>
<feature type="domain" description="MDMPI C-terminal" evidence="1">
    <location>
        <begin position="141"/>
        <end position="226"/>
    </location>
</feature>
<evidence type="ECO:0000313" key="3">
    <source>
        <dbReference type="EMBL" id="MDP9827637.1"/>
    </source>
</evidence>
<evidence type="ECO:0000259" key="2">
    <source>
        <dbReference type="Pfam" id="PF11716"/>
    </source>
</evidence>
<evidence type="ECO:0000259" key="1">
    <source>
        <dbReference type="Pfam" id="PF07398"/>
    </source>
</evidence>
<organism evidence="3 4">
    <name type="scientific">Kineosporia succinea</name>
    <dbReference type="NCBI Taxonomy" id="84632"/>
    <lineage>
        <taxon>Bacteria</taxon>
        <taxon>Bacillati</taxon>
        <taxon>Actinomycetota</taxon>
        <taxon>Actinomycetes</taxon>
        <taxon>Kineosporiales</taxon>
        <taxon>Kineosporiaceae</taxon>
        <taxon>Kineosporia</taxon>
    </lineage>
</organism>
<dbReference type="InterPro" id="IPR010872">
    <property type="entry name" value="MDMPI_C-term_domain"/>
</dbReference>
<proteinExistence type="predicted"/>
<dbReference type="InterPro" id="IPR034660">
    <property type="entry name" value="DinB/YfiT-like"/>
</dbReference>
<dbReference type="SUPFAM" id="SSF109854">
    <property type="entry name" value="DinB/YfiT-like putative metalloenzymes"/>
    <property type="match status" value="1"/>
</dbReference>
<dbReference type="NCBIfam" id="TIGR03083">
    <property type="entry name" value="maleylpyruvate isomerase family mycothiol-dependent enzyme"/>
    <property type="match status" value="1"/>
</dbReference>
<reference evidence="3 4" key="1">
    <citation type="submission" date="2023-07" db="EMBL/GenBank/DDBJ databases">
        <title>Sequencing the genomes of 1000 actinobacteria strains.</title>
        <authorList>
            <person name="Klenk H.-P."/>
        </authorList>
    </citation>
    <scope>NUCLEOTIDE SEQUENCE [LARGE SCALE GENOMIC DNA]</scope>
    <source>
        <strain evidence="3 4">DSM 44388</strain>
    </source>
</reference>